<dbReference type="AlphaFoldDB" id="A0A173XTS9"/>
<dbReference type="EMBL" id="CYZX01000001">
    <property type="protein sequence ID" value="CUN55134.1"/>
    <property type="molecule type" value="Genomic_DNA"/>
</dbReference>
<reference evidence="1 2" key="1">
    <citation type="submission" date="2015-09" db="EMBL/GenBank/DDBJ databases">
        <authorList>
            <consortium name="Pathogen Informatics"/>
        </authorList>
    </citation>
    <scope>NUCLEOTIDE SEQUENCE [LARGE SCALE GENOMIC DNA]</scope>
    <source>
        <strain evidence="1 2">2789STDY5834856</strain>
    </source>
</reference>
<organism evidence="1 2">
    <name type="scientific">Clostridium disporicum</name>
    <dbReference type="NCBI Taxonomy" id="84024"/>
    <lineage>
        <taxon>Bacteria</taxon>
        <taxon>Bacillati</taxon>
        <taxon>Bacillota</taxon>
        <taxon>Clostridia</taxon>
        <taxon>Eubacteriales</taxon>
        <taxon>Clostridiaceae</taxon>
        <taxon>Clostridium</taxon>
    </lineage>
</organism>
<proteinExistence type="predicted"/>
<protein>
    <submittedName>
        <fullName evidence="1">Uncharacterized protein</fullName>
    </submittedName>
</protein>
<accession>A0A173XTS9</accession>
<gene>
    <name evidence="1" type="ORF">ERS852471_00122</name>
</gene>
<name>A0A173XTS9_9CLOT</name>
<dbReference type="Proteomes" id="UP000095594">
    <property type="component" value="Unassembled WGS sequence"/>
</dbReference>
<evidence type="ECO:0000313" key="2">
    <source>
        <dbReference type="Proteomes" id="UP000095594"/>
    </source>
</evidence>
<evidence type="ECO:0000313" key="1">
    <source>
        <dbReference type="EMBL" id="CUN55134.1"/>
    </source>
</evidence>
<dbReference type="OrthoDB" id="1925952at2"/>
<dbReference type="RefSeq" id="WP_055262871.1">
    <property type="nucleotide sequence ID" value="NZ_CABIXQ010000001.1"/>
</dbReference>
<sequence length="134" mass="15543">MERAEVLRKLADEAVNLIKEFREEACVLGENPLCDVLVNESNDIVIFENGIKEPIEYSLSEISYIFEDDIEGFNNCGSNFNEGIELALREARLEYDKLNKEEFSNYIGRIIYAQFRCEEIYNSLLEIESITRSL</sequence>